<dbReference type="RefSeq" id="WP_134209741.1">
    <property type="nucleotide sequence ID" value="NZ_CP038015.1"/>
</dbReference>
<dbReference type="Pfam" id="PF02613">
    <property type="entry name" value="Nitrate_red_del"/>
    <property type="match status" value="1"/>
</dbReference>
<proteinExistence type="predicted"/>
<sequence>MINLEKLYDYKNSFGFFSHQLSYPKKLNFHPSLIEDTFDSTHPAYEHVKMYFSLFQNSNLDDIKELYTETFDFQKDCTLFMTYFKFEDAKERGQMLAKLKVMYEMFGLEMPEEELSDFLPLMCEFLYAAEWIGDPRAPESFGMLIAVLEDGTYHLLDSLKKQESPYFHLVKGLRETFKVCIERGAPAQHG</sequence>
<name>A0A4P6ZXS5_9BACL</name>
<dbReference type="GO" id="GO:0051082">
    <property type="term" value="F:unfolded protein binding"/>
    <property type="evidence" value="ECO:0007669"/>
    <property type="project" value="InterPro"/>
</dbReference>
<keyword evidence="3" id="KW-1185">Reference proteome</keyword>
<protein>
    <submittedName>
        <fullName evidence="2">Nitrate reductase molybdenum cofactor assembly chaperone</fullName>
    </submittedName>
</protein>
<dbReference type="OrthoDB" id="5296272at2"/>
<dbReference type="GO" id="GO:0042128">
    <property type="term" value="P:nitrate assimilation"/>
    <property type="evidence" value="ECO:0007669"/>
    <property type="project" value="UniProtKB-KW"/>
</dbReference>
<evidence type="ECO:0000313" key="3">
    <source>
        <dbReference type="Proteomes" id="UP000294292"/>
    </source>
</evidence>
<dbReference type="InterPro" id="IPR003765">
    <property type="entry name" value="NO3_reductase_chaperone_NarJ"/>
</dbReference>
<dbReference type="InterPro" id="IPR020945">
    <property type="entry name" value="DMSO/NO3_reduct_chaperone"/>
</dbReference>
<dbReference type="KEGG" id="panc:E2636_08075"/>
<organism evidence="2 3">
    <name type="scientific">Paenisporosarcina antarctica</name>
    <dbReference type="NCBI Taxonomy" id="417367"/>
    <lineage>
        <taxon>Bacteria</taxon>
        <taxon>Bacillati</taxon>
        <taxon>Bacillota</taxon>
        <taxon>Bacilli</taxon>
        <taxon>Bacillales</taxon>
        <taxon>Caryophanaceae</taxon>
        <taxon>Paenisporosarcina</taxon>
    </lineage>
</organism>
<dbReference type="AlphaFoldDB" id="A0A4P6ZXS5"/>
<accession>A0A4P6ZXS5</accession>
<dbReference type="PANTHER" id="PTHR43680:SF2">
    <property type="entry name" value="NITRATE REDUCTASE MOLYBDENUM COFACTOR ASSEMBLY CHAPERONE NARJ"/>
    <property type="match status" value="1"/>
</dbReference>
<dbReference type="NCBIfam" id="TIGR00684">
    <property type="entry name" value="narJ"/>
    <property type="match status" value="1"/>
</dbReference>
<dbReference type="EMBL" id="CP038015">
    <property type="protein sequence ID" value="QBP41084.1"/>
    <property type="molecule type" value="Genomic_DNA"/>
</dbReference>
<reference evidence="2 3" key="1">
    <citation type="submission" date="2019-03" db="EMBL/GenBank/DDBJ databases">
        <title>Complete genome sequence of Paenisporosarcina antarctica CGMCC 1.6503T.</title>
        <authorList>
            <person name="Rong J.-C."/>
            <person name="Chi N.-Y."/>
            <person name="Zhang Q.-F."/>
        </authorList>
    </citation>
    <scope>NUCLEOTIDE SEQUENCE [LARGE SCALE GENOMIC DNA]</scope>
    <source>
        <strain evidence="2 3">CGMCC 1.6503</strain>
    </source>
</reference>
<evidence type="ECO:0000256" key="1">
    <source>
        <dbReference type="ARBA" id="ARBA00023063"/>
    </source>
</evidence>
<keyword evidence="1" id="KW-0534">Nitrate assimilation</keyword>
<dbReference type="SUPFAM" id="SSF89155">
    <property type="entry name" value="TorD-like"/>
    <property type="match status" value="1"/>
</dbReference>
<dbReference type="GO" id="GO:0016530">
    <property type="term" value="F:metallochaperone activity"/>
    <property type="evidence" value="ECO:0007669"/>
    <property type="project" value="TreeGrafter"/>
</dbReference>
<dbReference type="PANTHER" id="PTHR43680">
    <property type="entry name" value="NITRATE REDUCTASE MOLYBDENUM COFACTOR ASSEMBLY CHAPERONE"/>
    <property type="match status" value="1"/>
</dbReference>
<dbReference type="GO" id="GO:0051131">
    <property type="term" value="P:chaperone-mediated protein complex assembly"/>
    <property type="evidence" value="ECO:0007669"/>
    <property type="project" value="InterPro"/>
</dbReference>
<gene>
    <name evidence="2" type="primary">narJ</name>
    <name evidence="2" type="ORF">E2636_08075</name>
</gene>
<dbReference type="InterPro" id="IPR036411">
    <property type="entry name" value="TorD-like_sf"/>
</dbReference>
<dbReference type="Proteomes" id="UP000294292">
    <property type="component" value="Chromosome"/>
</dbReference>
<evidence type="ECO:0000313" key="2">
    <source>
        <dbReference type="EMBL" id="QBP41084.1"/>
    </source>
</evidence>